<evidence type="ECO:0000313" key="1">
    <source>
        <dbReference type="EMBL" id="KAF3950560.1"/>
    </source>
</evidence>
<gene>
    <name evidence="1" type="ORF">CMV_023700</name>
</gene>
<comment type="caution">
    <text evidence="1">The sequence shown here is derived from an EMBL/GenBank/DDBJ whole genome shotgun (WGS) entry which is preliminary data.</text>
</comment>
<name>A0A8J4VD84_9ROSI</name>
<sequence length="104" mass="11691">MVAKKGEEGNAFNLTSSATAVGKATPIEKLPILGDQDGFHAFGRRLNGFAFVDDKFVYLGHNHRFIVMNPMSSAPENMFMATRLQNYCLKCMQKSKLLQHFILH</sequence>
<proteinExistence type="predicted"/>
<organism evidence="1 2">
    <name type="scientific">Castanea mollissima</name>
    <name type="common">Chinese chestnut</name>
    <dbReference type="NCBI Taxonomy" id="60419"/>
    <lineage>
        <taxon>Eukaryota</taxon>
        <taxon>Viridiplantae</taxon>
        <taxon>Streptophyta</taxon>
        <taxon>Embryophyta</taxon>
        <taxon>Tracheophyta</taxon>
        <taxon>Spermatophyta</taxon>
        <taxon>Magnoliopsida</taxon>
        <taxon>eudicotyledons</taxon>
        <taxon>Gunneridae</taxon>
        <taxon>Pentapetalae</taxon>
        <taxon>rosids</taxon>
        <taxon>fabids</taxon>
        <taxon>Fagales</taxon>
        <taxon>Fagaceae</taxon>
        <taxon>Castanea</taxon>
    </lineage>
</organism>
<reference evidence="1" key="1">
    <citation type="submission" date="2020-03" db="EMBL/GenBank/DDBJ databases">
        <title>Castanea mollissima Vanexum genome sequencing.</title>
        <authorList>
            <person name="Staton M."/>
        </authorList>
    </citation>
    <scope>NUCLEOTIDE SEQUENCE</scope>
    <source>
        <tissue evidence="1">Leaf</tissue>
    </source>
</reference>
<dbReference type="AlphaFoldDB" id="A0A8J4VD84"/>
<accession>A0A8J4VD84</accession>
<dbReference type="EMBL" id="JRKL02005387">
    <property type="protein sequence ID" value="KAF3950560.1"/>
    <property type="molecule type" value="Genomic_DNA"/>
</dbReference>
<protein>
    <submittedName>
        <fullName evidence="1">Uncharacterized protein</fullName>
    </submittedName>
</protein>
<dbReference type="Proteomes" id="UP000737018">
    <property type="component" value="Unassembled WGS sequence"/>
</dbReference>
<evidence type="ECO:0000313" key="2">
    <source>
        <dbReference type="Proteomes" id="UP000737018"/>
    </source>
</evidence>
<keyword evidence="2" id="KW-1185">Reference proteome</keyword>